<gene>
    <name evidence="1" type="ORF">B0H17DRAFT_1147751</name>
</gene>
<comment type="caution">
    <text evidence="1">The sequence shown here is derived from an EMBL/GenBank/DDBJ whole genome shotgun (WGS) entry which is preliminary data.</text>
</comment>
<dbReference type="Proteomes" id="UP001221757">
    <property type="component" value="Unassembled WGS sequence"/>
</dbReference>
<keyword evidence="2" id="KW-1185">Reference proteome</keyword>
<name>A0AAD7CHP3_MYCRO</name>
<proteinExistence type="predicted"/>
<protein>
    <submittedName>
        <fullName evidence="1">Uncharacterized protein</fullName>
    </submittedName>
</protein>
<dbReference type="AlphaFoldDB" id="A0AAD7CHP3"/>
<dbReference type="EMBL" id="JARKIE010000365">
    <property type="protein sequence ID" value="KAJ7649295.1"/>
    <property type="molecule type" value="Genomic_DNA"/>
</dbReference>
<reference evidence="1" key="1">
    <citation type="submission" date="2023-03" db="EMBL/GenBank/DDBJ databases">
        <title>Massive genome expansion in bonnet fungi (Mycena s.s.) driven by repeated elements and novel gene families across ecological guilds.</title>
        <authorList>
            <consortium name="Lawrence Berkeley National Laboratory"/>
            <person name="Harder C.B."/>
            <person name="Miyauchi S."/>
            <person name="Viragh M."/>
            <person name="Kuo A."/>
            <person name="Thoen E."/>
            <person name="Andreopoulos B."/>
            <person name="Lu D."/>
            <person name="Skrede I."/>
            <person name="Drula E."/>
            <person name="Henrissat B."/>
            <person name="Morin E."/>
            <person name="Kohler A."/>
            <person name="Barry K."/>
            <person name="LaButti K."/>
            <person name="Morin E."/>
            <person name="Salamov A."/>
            <person name="Lipzen A."/>
            <person name="Mereny Z."/>
            <person name="Hegedus B."/>
            <person name="Baldrian P."/>
            <person name="Stursova M."/>
            <person name="Weitz H."/>
            <person name="Taylor A."/>
            <person name="Grigoriev I.V."/>
            <person name="Nagy L.G."/>
            <person name="Martin F."/>
            <person name="Kauserud H."/>
        </authorList>
    </citation>
    <scope>NUCLEOTIDE SEQUENCE</scope>
    <source>
        <strain evidence="1">CBHHK067</strain>
    </source>
</reference>
<sequence>MSPKYRASLEQYCTVLPWPGSIFVNSSFGRPSGKYSSITIPFRTNMDVQKNSGSRIRTIDVWFDNGTVLLQTGTIMFRAYRGVLAAPSLIFRHIFAIPQRLSRRRTKGVRLYLTKSPVSEIHTSSWFPRRLRELTARRTGYFVKSPVSGLSTVSALLRLATKYDVDHLRTRITSLLTIVYPKSLSEWRARKLPPGYKEIQEDDFWISLLPTAFSLSPRHIL</sequence>
<organism evidence="1 2">
    <name type="scientific">Mycena rosella</name>
    <name type="common">Pink bonnet</name>
    <name type="synonym">Agaricus rosellus</name>
    <dbReference type="NCBI Taxonomy" id="1033263"/>
    <lineage>
        <taxon>Eukaryota</taxon>
        <taxon>Fungi</taxon>
        <taxon>Dikarya</taxon>
        <taxon>Basidiomycota</taxon>
        <taxon>Agaricomycotina</taxon>
        <taxon>Agaricomycetes</taxon>
        <taxon>Agaricomycetidae</taxon>
        <taxon>Agaricales</taxon>
        <taxon>Marasmiineae</taxon>
        <taxon>Mycenaceae</taxon>
        <taxon>Mycena</taxon>
    </lineage>
</organism>
<evidence type="ECO:0000313" key="2">
    <source>
        <dbReference type="Proteomes" id="UP001221757"/>
    </source>
</evidence>
<evidence type="ECO:0000313" key="1">
    <source>
        <dbReference type="EMBL" id="KAJ7649295.1"/>
    </source>
</evidence>
<accession>A0AAD7CHP3</accession>